<evidence type="ECO:0000313" key="2">
    <source>
        <dbReference type="EMBL" id="KYG70295.1"/>
    </source>
</evidence>
<keyword evidence="1" id="KW-0472">Membrane</keyword>
<dbReference type="Proteomes" id="UP000075391">
    <property type="component" value="Unassembled WGS sequence"/>
</dbReference>
<dbReference type="RefSeq" id="WP_063242775.1">
    <property type="nucleotide sequence ID" value="NZ_CP168967.1"/>
</dbReference>
<accession>A0A150WUY1</accession>
<dbReference type="InterPro" id="IPR004714">
    <property type="entry name" value="Cyt_oxidase_maturation_cbb3"/>
</dbReference>
<evidence type="ECO:0000256" key="1">
    <source>
        <dbReference type="SAM" id="Phobius"/>
    </source>
</evidence>
<reference evidence="2 3" key="1">
    <citation type="submission" date="2016-03" db="EMBL/GenBank/DDBJ databases">
        <authorList>
            <person name="Ploux O."/>
        </authorList>
    </citation>
    <scope>NUCLEOTIDE SEQUENCE [LARGE SCALE GENOMIC DNA]</scope>
    <source>
        <strain evidence="2 3">BER2</strain>
    </source>
</reference>
<organism evidence="2 3">
    <name type="scientific">Bdellovibrio bacteriovorus</name>
    <dbReference type="NCBI Taxonomy" id="959"/>
    <lineage>
        <taxon>Bacteria</taxon>
        <taxon>Pseudomonadati</taxon>
        <taxon>Bdellovibrionota</taxon>
        <taxon>Bdellovibrionia</taxon>
        <taxon>Bdellovibrionales</taxon>
        <taxon>Pseudobdellovibrionaceae</taxon>
        <taxon>Bdellovibrio</taxon>
    </lineage>
</organism>
<sequence>MNIITIMIPMALLLGIGFVVAFLWATSKGQFDDLETPAHRILNDDNERKQL</sequence>
<dbReference type="PANTHER" id="PTHR41532">
    <property type="entry name" value="FIXS PROTEIN"/>
    <property type="match status" value="1"/>
</dbReference>
<dbReference type="OrthoDB" id="5298267at2"/>
<evidence type="ECO:0000313" key="3">
    <source>
        <dbReference type="Proteomes" id="UP000075391"/>
    </source>
</evidence>
<protein>
    <submittedName>
        <fullName evidence="2">Cytochrome C oxidase Cbb3</fullName>
    </submittedName>
</protein>
<dbReference type="AlphaFoldDB" id="A0A150WUY1"/>
<gene>
    <name evidence="2" type="ORF">AZI85_14225</name>
</gene>
<keyword evidence="1" id="KW-0812">Transmembrane</keyword>
<name>A0A150WUY1_BDEBC</name>
<comment type="caution">
    <text evidence="2">The sequence shown here is derived from an EMBL/GenBank/DDBJ whole genome shotgun (WGS) entry which is preliminary data.</text>
</comment>
<dbReference type="PANTHER" id="PTHR41532:SF1">
    <property type="entry name" value="FIXS PROTEIN"/>
    <property type="match status" value="1"/>
</dbReference>
<dbReference type="EMBL" id="LUKF01000002">
    <property type="protein sequence ID" value="KYG70295.1"/>
    <property type="molecule type" value="Genomic_DNA"/>
</dbReference>
<proteinExistence type="predicted"/>
<keyword evidence="1" id="KW-1133">Transmembrane helix</keyword>
<feature type="transmembrane region" description="Helical" evidence="1">
    <location>
        <begin position="6"/>
        <end position="25"/>
    </location>
</feature>
<dbReference type="NCBIfam" id="TIGR00847">
    <property type="entry name" value="ccoS"/>
    <property type="match status" value="1"/>
</dbReference>
<dbReference type="Pfam" id="PF03597">
    <property type="entry name" value="FixS"/>
    <property type="match status" value="1"/>
</dbReference>